<dbReference type="AlphaFoldDB" id="A0A9Q4ENB0"/>
<dbReference type="NCBIfam" id="TIGR01728">
    <property type="entry name" value="SsuA_fam"/>
    <property type="match status" value="1"/>
</dbReference>
<keyword evidence="4 9" id="KW-0732">Signal</keyword>
<dbReference type="GO" id="GO:0042597">
    <property type="term" value="C:periplasmic space"/>
    <property type="evidence" value="ECO:0007669"/>
    <property type="project" value="UniProtKB-SubCell"/>
</dbReference>
<name>A0A9Q4ENB0_9BACI</name>
<accession>A0A9Q4ENB0</accession>
<dbReference type="GO" id="GO:0042626">
    <property type="term" value="F:ATPase-coupled transmembrane transporter activity"/>
    <property type="evidence" value="ECO:0007669"/>
    <property type="project" value="InterPro"/>
</dbReference>
<protein>
    <recommendedName>
        <fullName evidence="8">Putative aliphatic sulfonates-binding protein</fullName>
    </recommendedName>
</protein>
<evidence type="ECO:0000256" key="3">
    <source>
        <dbReference type="ARBA" id="ARBA00022448"/>
    </source>
</evidence>
<evidence type="ECO:0000256" key="7">
    <source>
        <dbReference type="ARBA" id="ARBA00055538"/>
    </source>
</evidence>
<reference evidence="11" key="1">
    <citation type="submission" date="2022-02" db="EMBL/GenBank/DDBJ databases">
        <title>Crop Bioprotection Bacillus Genome Sequencing.</title>
        <authorList>
            <person name="Dunlap C."/>
        </authorList>
    </citation>
    <scope>NUCLEOTIDE SEQUENCE</scope>
    <source>
        <strain evidence="11">EC49O2N-C10</strain>
    </source>
</reference>
<keyword evidence="5" id="KW-0564">Palmitate</keyword>
<evidence type="ECO:0000313" key="11">
    <source>
        <dbReference type="EMBL" id="MCY9186825.1"/>
    </source>
</evidence>
<dbReference type="SUPFAM" id="SSF53850">
    <property type="entry name" value="Periplasmic binding protein-like II"/>
    <property type="match status" value="1"/>
</dbReference>
<evidence type="ECO:0000256" key="4">
    <source>
        <dbReference type="ARBA" id="ARBA00022729"/>
    </source>
</evidence>
<dbReference type="Pfam" id="PF09084">
    <property type="entry name" value="NMT1"/>
    <property type="match status" value="1"/>
</dbReference>
<evidence type="ECO:0000313" key="12">
    <source>
        <dbReference type="Proteomes" id="UP001073053"/>
    </source>
</evidence>
<comment type="similarity">
    <text evidence="2">Belongs to the bacterial solute-binding protein SsuA/TauA family.</text>
</comment>
<dbReference type="EMBL" id="JALAWA010000016">
    <property type="protein sequence ID" value="MCY9186825.1"/>
    <property type="molecule type" value="Genomic_DNA"/>
</dbReference>
<dbReference type="SMART" id="SM00062">
    <property type="entry name" value="PBPb"/>
    <property type="match status" value="1"/>
</dbReference>
<proteinExistence type="inferred from homology"/>
<evidence type="ECO:0000256" key="9">
    <source>
        <dbReference type="SAM" id="SignalP"/>
    </source>
</evidence>
<dbReference type="InterPro" id="IPR010067">
    <property type="entry name" value="ABC_SsuA_sub-bd"/>
</dbReference>
<organism evidence="11 12">
    <name type="scientific">Bacillus halotolerans</name>
    <dbReference type="NCBI Taxonomy" id="260554"/>
    <lineage>
        <taxon>Bacteria</taxon>
        <taxon>Bacillati</taxon>
        <taxon>Bacillota</taxon>
        <taxon>Bacilli</taxon>
        <taxon>Bacillales</taxon>
        <taxon>Bacillaceae</taxon>
        <taxon>Bacillus</taxon>
    </lineage>
</organism>
<feature type="signal peptide" evidence="9">
    <location>
        <begin position="1"/>
        <end position="22"/>
    </location>
</feature>
<keyword evidence="3" id="KW-0813">Transport</keyword>
<sequence>MKKGIIVLASIFFLLAGCGANGASGDKKTLKEIRIGIQQSLSPLLIAKEKGWFEKAFEKEGIKVKWVEFQSGPPQFEGLAADKLDFSQVGNSPVIAGQAAGIDFKEIGLSQDGLKANGILVNPDSGIKEVKDLKGKKIAVAKGSSGFDFLYKALDQSGLSADDVTIIQLQPDEAASAFENGSVDAWSIWEPYLSLETIKHGAKLLVNGESTDLYSPGFTLVRTTFSKEHPDEVVRFLKVFNQAVVWQKEHPDEAADLYAKIKDLDKKVVENVLKNTEPLNEVISEDIIKAQQETADFQFKTKAIDKKIDVREVVDNSFIKKALKEKVSGGDPS</sequence>
<evidence type="ECO:0000256" key="2">
    <source>
        <dbReference type="ARBA" id="ARBA00010742"/>
    </source>
</evidence>
<gene>
    <name evidence="11" type="ORF">MOF03_19670</name>
</gene>
<dbReference type="Proteomes" id="UP001073053">
    <property type="component" value="Unassembled WGS sequence"/>
</dbReference>
<evidence type="ECO:0000256" key="1">
    <source>
        <dbReference type="ARBA" id="ARBA00004418"/>
    </source>
</evidence>
<feature type="chain" id="PRO_5040471281" description="Putative aliphatic sulfonates-binding protein" evidence="9">
    <location>
        <begin position="23"/>
        <end position="333"/>
    </location>
</feature>
<comment type="function">
    <text evidence="7">Part of a binding-protein-dependent transport system for aliphatic sulfonates. Putative binding protein.</text>
</comment>
<dbReference type="PANTHER" id="PTHR30024">
    <property type="entry name" value="ALIPHATIC SULFONATES-BINDING PROTEIN-RELATED"/>
    <property type="match status" value="1"/>
</dbReference>
<dbReference type="RefSeq" id="WP_268497975.1">
    <property type="nucleotide sequence ID" value="NZ_JALAVZ010000009.1"/>
</dbReference>
<feature type="domain" description="Solute-binding protein family 3/N-terminal" evidence="10">
    <location>
        <begin position="32"/>
        <end position="265"/>
    </location>
</feature>
<dbReference type="InterPro" id="IPR015168">
    <property type="entry name" value="SsuA/THI5"/>
</dbReference>
<evidence type="ECO:0000256" key="5">
    <source>
        <dbReference type="ARBA" id="ARBA00023139"/>
    </source>
</evidence>
<evidence type="ECO:0000256" key="6">
    <source>
        <dbReference type="ARBA" id="ARBA00023288"/>
    </source>
</evidence>
<keyword evidence="6" id="KW-0449">Lipoprotein</keyword>
<comment type="subcellular location">
    <subcellularLocation>
        <location evidence="1">Periplasm</location>
    </subcellularLocation>
</comment>
<evidence type="ECO:0000259" key="10">
    <source>
        <dbReference type="SMART" id="SM00062"/>
    </source>
</evidence>
<dbReference type="Gene3D" id="3.40.190.10">
    <property type="entry name" value="Periplasmic binding protein-like II"/>
    <property type="match status" value="2"/>
</dbReference>
<dbReference type="CDD" id="cd01008">
    <property type="entry name" value="PBP2_NrtA_SsuA_CpmA_like"/>
    <property type="match status" value="1"/>
</dbReference>
<dbReference type="PROSITE" id="PS51257">
    <property type="entry name" value="PROKAR_LIPOPROTEIN"/>
    <property type="match status" value="1"/>
</dbReference>
<comment type="caution">
    <text evidence="11">The sequence shown here is derived from an EMBL/GenBank/DDBJ whole genome shotgun (WGS) entry which is preliminary data.</text>
</comment>
<dbReference type="InterPro" id="IPR001638">
    <property type="entry name" value="Solute-binding_3/MltF_N"/>
</dbReference>
<evidence type="ECO:0000256" key="8">
    <source>
        <dbReference type="ARBA" id="ARBA00070228"/>
    </source>
</evidence>
<dbReference type="FunFam" id="3.40.190.10:FF:000050">
    <property type="entry name" value="Sulfonate ABC transporter substrate-binding protein"/>
    <property type="match status" value="1"/>
</dbReference>
<dbReference type="PANTHER" id="PTHR30024:SF42">
    <property type="entry name" value="ALIPHATIC SULFONATES-BINDING PROTEIN-RELATED"/>
    <property type="match status" value="1"/>
</dbReference>
<dbReference type="GO" id="GO:0016020">
    <property type="term" value="C:membrane"/>
    <property type="evidence" value="ECO:0007669"/>
    <property type="project" value="InterPro"/>
</dbReference>